<keyword evidence="1" id="KW-0732">Signal</keyword>
<sequence length="473" mass="50049">MKKLIYIAAAAMSMAAGLQAQQIDCSFDDGAAYSLSTFDTWADSPFTTGVLDGQIMLADNPSPDGTNGTARAVAFHRSPYGSHLYGARIGLGAPVPMSDTPRYLHVMLLKPAGGDAALVVLGKRADRSGQSPETVQAVTRSLNEAQAGRWSDIVFELRGNHNAEIHSLVIAPDTERHPAGHDSYTAYIDEIVLNDDPRPRDVAEPYRLAFAPDMTVPGVAMPLTALTFTVGGATGSIAVPDSLNAPVYVDMTAAPAFAAMPGEKVTMTIDGGTERFACTLFADWDNDGQFAEAGGGASPSGECVASIPSAASGGRDVTGRLSFAIPDGTEPGIYRLRCKVYDKLSSRVSPLDATDVDAQSGGKIIDMTCNVHTANVRVAFVARMCDVTSPGGGPAPSQAEFGKDLKFDVRMDSDYRITGLEVKHGHDLGGPEMVNGNRRWRTDVMPLDSDGTVTIPARMIDGDVSVTIMFVNR</sequence>
<evidence type="ECO:0000259" key="2">
    <source>
        <dbReference type="Pfam" id="PF20009"/>
    </source>
</evidence>
<reference evidence="3" key="2">
    <citation type="submission" date="2021-04" db="EMBL/GenBank/DDBJ databases">
        <authorList>
            <person name="Gilroy R."/>
        </authorList>
    </citation>
    <scope>NUCLEOTIDE SEQUENCE</scope>
    <source>
        <strain evidence="3">MalCec1-1739</strain>
    </source>
</reference>
<protein>
    <recommendedName>
        <fullName evidence="2">GEVED domain-containing protein</fullName>
    </recommendedName>
</protein>
<feature type="chain" id="PRO_5038745313" description="GEVED domain-containing protein" evidence="1">
    <location>
        <begin position="21"/>
        <end position="473"/>
    </location>
</feature>
<dbReference type="Proteomes" id="UP000787625">
    <property type="component" value="Unassembled WGS sequence"/>
</dbReference>
<dbReference type="AlphaFoldDB" id="A0A9D2UI26"/>
<feature type="signal peptide" evidence="1">
    <location>
        <begin position="1"/>
        <end position="20"/>
    </location>
</feature>
<dbReference type="EMBL" id="DWUP01000085">
    <property type="protein sequence ID" value="HJD52900.1"/>
    <property type="molecule type" value="Genomic_DNA"/>
</dbReference>
<evidence type="ECO:0000313" key="4">
    <source>
        <dbReference type="Proteomes" id="UP000787625"/>
    </source>
</evidence>
<proteinExistence type="predicted"/>
<evidence type="ECO:0000256" key="1">
    <source>
        <dbReference type="SAM" id="SignalP"/>
    </source>
</evidence>
<gene>
    <name evidence="3" type="ORF">IAA93_04150</name>
</gene>
<evidence type="ECO:0000313" key="3">
    <source>
        <dbReference type="EMBL" id="HJD52900.1"/>
    </source>
</evidence>
<feature type="domain" description="GEVED" evidence="2">
    <location>
        <begin position="279"/>
        <end position="352"/>
    </location>
</feature>
<comment type="caution">
    <text evidence="3">The sequence shown here is derived from an EMBL/GenBank/DDBJ whole genome shotgun (WGS) entry which is preliminary data.</text>
</comment>
<reference evidence="3" key="1">
    <citation type="journal article" date="2021" name="PeerJ">
        <title>Extensive microbial diversity within the chicken gut microbiome revealed by metagenomics and culture.</title>
        <authorList>
            <person name="Gilroy R."/>
            <person name="Ravi A."/>
            <person name="Getino M."/>
            <person name="Pursley I."/>
            <person name="Horton D.L."/>
            <person name="Alikhan N.F."/>
            <person name="Baker D."/>
            <person name="Gharbi K."/>
            <person name="Hall N."/>
            <person name="Watson M."/>
            <person name="Adriaenssens E.M."/>
            <person name="Foster-Nyarko E."/>
            <person name="Jarju S."/>
            <person name="Secka A."/>
            <person name="Antonio M."/>
            <person name="Oren A."/>
            <person name="Chaudhuri R.R."/>
            <person name="La Ragione R."/>
            <person name="Hildebrand F."/>
            <person name="Pallen M.J."/>
        </authorList>
    </citation>
    <scope>NUCLEOTIDE SEQUENCE</scope>
    <source>
        <strain evidence="3">MalCec1-1739</strain>
    </source>
</reference>
<dbReference type="InterPro" id="IPR045474">
    <property type="entry name" value="GEVED"/>
</dbReference>
<name>A0A9D2UI26_9BACT</name>
<organism evidence="3 4">
    <name type="scientific">Candidatus Avibacteroides avistercoris</name>
    <dbReference type="NCBI Taxonomy" id="2840690"/>
    <lineage>
        <taxon>Bacteria</taxon>
        <taxon>Pseudomonadati</taxon>
        <taxon>Bacteroidota</taxon>
        <taxon>Bacteroidia</taxon>
        <taxon>Bacteroidales</taxon>
        <taxon>Bacteroidaceae</taxon>
        <taxon>Bacteroidaceae incertae sedis</taxon>
        <taxon>Candidatus Avibacteroides</taxon>
    </lineage>
</organism>
<accession>A0A9D2UI26</accession>
<dbReference type="Pfam" id="PF20009">
    <property type="entry name" value="GEVED"/>
    <property type="match status" value="1"/>
</dbReference>